<sequence length="157" mass="18087">MEIDVLNADGKVVYSLEKYYKNIWQKLLALHFTTWFINISIKNTSGFSLAKAEDIGVVKRKWSLIDSTYAEGILLTDTSKFKMTERLLEFKSNGHTYIISKKANTTQTMLYEDSELIVKMEESGKLPPRKNYITFVQESRLPEPAVICILHLFEIGI</sequence>
<proteinExistence type="predicted"/>
<reference evidence="3" key="1">
    <citation type="submission" date="2019-07" db="EMBL/GenBank/DDBJ databases">
        <title>Bacillus alkalisoli sp. nov. isolated from saline soil.</title>
        <authorList>
            <person name="Sun J.-Q."/>
            <person name="Xu L."/>
        </authorList>
    </citation>
    <scope>NUCLEOTIDE SEQUENCE [LARGE SCALE GENOMIC DNA]</scope>
    <source>
        <strain evidence="3">M4U3P1</strain>
    </source>
</reference>
<organism evidence="2 3">
    <name type="scientific">Paenalkalicoccus suaedae</name>
    <dbReference type="NCBI Taxonomy" id="2592382"/>
    <lineage>
        <taxon>Bacteria</taxon>
        <taxon>Bacillati</taxon>
        <taxon>Bacillota</taxon>
        <taxon>Bacilli</taxon>
        <taxon>Bacillales</taxon>
        <taxon>Bacillaceae</taxon>
        <taxon>Paenalkalicoccus</taxon>
    </lineage>
</organism>
<accession>A0A859FDI5</accession>
<dbReference type="KEGG" id="psua:FLK61_26355"/>
<dbReference type="EMBL" id="CP041372">
    <property type="protein sequence ID" value="QKS70286.1"/>
    <property type="molecule type" value="Genomic_DNA"/>
</dbReference>
<dbReference type="Proteomes" id="UP000318138">
    <property type="component" value="Chromosome"/>
</dbReference>
<dbReference type="AlphaFoldDB" id="A0A859FDI5"/>
<evidence type="ECO:0000259" key="1">
    <source>
        <dbReference type="Pfam" id="PF23728"/>
    </source>
</evidence>
<keyword evidence="3" id="KW-1185">Reference proteome</keyword>
<gene>
    <name evidence="2" type="ORF">FLK61_26355</name>
</gene>
<evidence type="ECO:0000313" key="2">
    <source>
        <dbReference type="EMBL" id="QKS70286.1"/>
    </source>
</evidence>
<dbReference type="InterPro" id="IPR056944">
    <property type="entry name" value="Tubby_C-like"/>
</dbReference>
<name>A0A859FDI5_9BACI</name>
<dbReference type="Pfam" id="PF23728">
    <property type="entry name" value="Tubby_C_like"/>
    <property type="match status" value="1"/>
</dbReference>
<evidence type="ECO:0000313" key="3">
    <source>
        <dbReference type="Proteomes" id="UP000318138"/>
    </source>
</evidence>
<protein>
    <recommendedName>
        <fullName evidence="1">Tubby C-terminal domain-containing protein</fullName>
    </recommendedName>
</protein>
<feature type="domain" description="Tubby C-terminal" evidence="1">
    <location>
        <begin position="2"/>
        <end position="156"/>
    </location>
</feature>